<dbReference type="EMBL" id="BJWG01000001">
    <property type="protein sequence ID" value="GEL93484.1"/>
    <property type="molecule type" value="Genomic_DNA"/>
</dbReference>
<feature type="compositionally biased region" description="Pro residues" evidence="1">
    <location>
        <begin position="253"/>
        <end position="267"/>
    </location>
</feature>
<feature type="region of interest" description="Disordered" evidence="1">
    <location>
        <begin position="124"/>
        <end position="154"/>
    </location>
</feature>
<proteinExistence type="predicted"/>
<dbReference type="OrthoDB" id="4823950at2"/>
<reference evidence="3 4" key="1">
    <citation type="submission" date="2019-07" db="EMBL/GenBank/DDBJ databases">
        <title>Whole genome shotgun sequence of Cellulomonas composti NBRC 100758.</title>
        <authorList>
            <person name="Hosoyama A."/>
            <person name="Uohara A."/>
            <person name="Ohji S."/>
            <person name="Ichikawa N."/>
        </authorList>
    </citation>
    <scope>NUCLEOTIDE SEQUENCE [LARGE SCALE GENOMIC DNA]</scope>
    <source>
        <strain evidence="3 4">NBRC 100758</strain>
    </source>
</reference>
<evidence type="ECO:0000256" key="2">
    <source>
        <dbReference type="SAM" id="Phobius"/>
    </source>
</evidence>
<dbReference type="RefSeq" id="WP_146841047.1">
    <property type="nucleotide sequence ID" value="NZ_BJWG01000001.1"/>
</dbReference>
<keyword evidence="2" id="KW-1133">Transmembrane helix</keyword>
<comment type="caution">
    <text evidence="3">The sequence shown here is derived from an EMBL/GenBank/DDBJ whole genome shotgun (WGS) entry which is preliminary data.</text>
</comment>
<feature type="region of interest" description="Disordered" evidence="1">
    <location>
        <begin position="242"/>
        <end position="275"/>
    </location>
</feature>
<feature type="transmembrane region" description="Helical" evidence="2">
    <location>
        <begin position="7"/>
        <end position="28"/>
    </location>
</feature>
<dbReference type="Proteomes" id="UP000321720">
    <property type="component" value="Unassembled WGS sequence"/>
</dbReference>
<evidence type="ECO:0000313" key="4">
    <source>
        <dbReference type="Proteomes" id="UP000321720"/>
    </source>
</evidence>
<keyword evidence="2" id="KW-0812">Transmembrane</keyword>
<sequence>MGGTKRSTWIGGTVLGAVVIVALAWFLAIGPARDTAAQTRDDAARTEQQNDLLTIQLNQLRADAANLETYKSDLAALQTQIPTHLELSAFLGQLDTIATAHSVTIVQVTPGAAAPFVAAEPVGAAAAPTDPATEGTDGATDDPSAQATPEPGDGVIVQPNPSNVAKAPAGLVTVPYTMTVLGTYADTLAFVNDLQQASAQLFLVTDISGLSQLESGEGNGLPATKLGDQQIVLSGFTYVLPAEPVTTDDPTAEPTPEPTTLPVPPAGKNPLVPVS</sequence>
<name>A0A511J672_9CELL</name>
<gene>
    <name evidence="3" type="ORF">CCO02nite_01420</name>
</gene>
<keyword evidence="4" id="KW-1185">Reference proteome</keyword>
<organism evidence="3 4">
    <name type="scientific">Cellulomonas composti</name>
    <dbReference type="NCBI Taxonomy" id="266130"/>
    <lineage>
        <taxon>Bacteria</taxon>
        <taxon>Bacillati</taxon>
        <taxon>Actinomycetota</taxon>
        <taxon>Actinomycetes</taxon>
        <taxon>Micrococcales</taxon>
        <taxon>Cellulomonadaceae</taxon>
        <taxon>Cellulomonas</taxon>
    </lineage>
</organism>
<dbReference type="AlphaFoldDB" id="A0A511J672"/>
<keyword evidence="2" id="KW-0472">Membrane</keyword>
<evidence type="ECO:0000313" key="3">
    <source>
        <dbReference type="EMBL" id="GEL93484.1"/>
    </source>
</evidence>
<protein>
    <recommendedName>
        <fullName evidence="5">Pilus assembly protein PilO</fullName>
    </recommendedName>
</protein>
<accession>A0A511J672</accession>
<evidence type="ECO:0008006" key="5">
    <source>
        <dbReference type="Google" id="ProtNLM"/>
    </source>
</evidence>
<evidence type="ECO:0000256" key="1">
    <source>
        <dbReference type="SAM" id="MobiDB-lite"/>
    </source>
</evidence>